<protein>
    <submittedName>
        <fullName evidence="2">Uncharacterized protein</fullName>
    </submittedName>
</protein>
<feature type="compositionally biased region" description="Polar residues" evidence="1">
    <location>
        <begin position="1"/>
        <end position="10"/>
    </location>
</feature>
<feature type="region of interest" description="Disordered" evidence="1">
    <location>
        <begin position="1"/>
        <end position="74"/>
    </location>
</feature>
<dbReference type="VEuPathDB" id="TriTrypDB:ADEAN_000709100"/>
<feature type="region of interest" description="Disordered" evidence="1">
    <location>
        <begin position="167"/>
        <end position="223"/>
    </location>
</feature>
<reference evidence="2 3" key="1">
    <citation type="submission" date="2020-08" db="EMBL/GenBank/DDBJ databases">
        <authorList>
            <person name="Newling K."/>
            <person name="Davey J."/>
            <person name="Forrester S."/>
        </authorList>
    </citation>
    <scope>NUCLEOTIDE SEQUENCE [LARGE SCALE GENOMIC DNA]</scope>
    <source>
        <strain evidence="3">Crithidia deanei Carvalho (ATCC PRA-265)</strain>
    </source>
</reference>
<accession>A0A7G2CMU2</accession>
<dbReference type="EMBL" id="LR877158">
    <property type="protein sequence ID" value="CAD2219582.1"/>
    <property type="molecule type" value="Genomic_DNA"/>
</dbReference>
<name>A0A7G2CMU2_9TRYP</name>
<sequence>MRRGQNNSNKGAKENHAPVTNAAGLSFQALSGTGLGPNRKTSIGTHEHGKSKEPTAPSSPTPDVASALQVEQTGLFAMSLQPGEHNNNASTTEATEQQHLSLYPRDMGLLKPTGKKNPSGLTSGTHIRRRPPSAAPGHRGSDSHLGGGSSPATAALGDDFQTIAADIDTSNLMGSQNEKRPSREEQKPIAYKRRADPSPAPSRPPRANRRRQLPALTNSPPECCDWTAAGGTASVVRWYSATGVGVGAQ</sequence>
<evidence type="ECO:0000313" key="3">
    <source>
        <dbReference type="Proteomes" id="UP000515908"/>
    </source>
</evidence>
<evidence type="ECO:0000256" key="1">
    <source>
        <dbReference type="SAM" id="MobiDB-lite"/>
    </source>
</evidence>
<proteinExistence type="predicted"/>
<organism evidence="2 3">
    <name type="scientific">Angomonas deanei</name>
    <dbReference type="NCBI Taxonomy" id="59799"/>
    <lineage>
        <taxon>Eukaryota</taxon>
        <taxon>Discoba</taxon>
        <taxon>Euglenozoa</taxon>
        <taxon>Kinetoplastea</taxon>
        <taxon>Metakinetoplastina</taxon>
        <taxon>Trypanosomatida</taxon>
        <taxon>Trypanosomatidae</taxon>
        <taxon>Strigomonadinae</taxon>
        <taxon>Angomonas</taxon>
    </lineage>
</organism>
<dbReference type="AlphaFoldDB" id="A0A7G2CMU2"/>
<evidence type="ECO:0000313" key="2">
    <source>
        <dbReference type="EMBL" id="CAD2219582.1"/>
    </source>
</evidence>
<dbReference type="Proteomes" id="UP000515908">
    <property type="component" value="Chromosome 14"/>
</dbReference>
<keyword evidence="3" id="KW-1185">Reference proteome</keyword>
<gene>
    <name evidence="2" type="ORF">ADEAN_000709100</name>
</gene>
<feature type="compositionally biased region" description="Basic and acidic residues" evidence="1">
    <location>
        <begin position="177"/>
        <end position="187"/>
    </location>
</feature>
<feature type="region of interest" description="Disordered" evidence="1">
    <location>
        <begin position="107"/>
        <end position="155"/>
    </location>
</feature>